<comment type="caution">
    <text evidence="1">The sequence shown here is derived from an EMBL/GenBank/DDBJ whole genome shotgun (WGS) entry which is preliminary data.</text>
</comment>
<name>A0AAW1LWB2_POPJA</name>
<gene>
    <name evidence="1" type="ORF">QE152_g8975</name>
</gene>
<sequence>MNFLVDQIWNKISRLVEANYQWCMLNEDTPPTPMFPSVAKPKIHFPKEDDLHYFNLFLSDEVIEMTTLETNRYAQQSLHGRPSTSSST</sequence>
<keyword evidence="2" id="KW-1185">Reference proteome</keyword>
<proteinExistence type="predicted"/>
<dbReference type="AlphaFoldDB" id="A0AAW1LWB2"/>
<evidence type="ECO:0000313" key="2">
    <source>
        <dbReference type="Proteomes" id="UP001458880"/>
    </source>
</evidence>
<evidence type="ECO:0000313" key="1">
    <source>
        <dbReference type="EMBL" id="KAK9739513.1"/>
    </source>
</evidence>
<reference evidence="1 2" key="1">
    <citation type="journal article" date="2024" name="BMC Genomics">
        <title>De novo assembly and annotation of Popillia japonica's genome with initial clues to its potential as an invasive pest.</title>
        <authorList>
            <person name="Cucini C."/>
            <person name="Boschi S."/>
            <person name="Funari R."/>
            <person name="Cardaioli E."/>
            <person name="Iannotti N."/>
            <person name="Marturano G."/>
            <person name="Paoli F."/>
            <person name="Bruttini M."/>
            <person name="Carapelli A."/>
            <person name="Frati F."/>
            <person name="Nardi F."/>
        </authorList>
    </citation>
    <scope>NUCLEOTIDE SEQUENCE [LARGE SCALE GENOMIC DNA]</scope>
    <source>
        <strain evidence="1">DMR45628</strain>
    </source>
</reference>
<accession>A0AAW1LWB2</accession>
<dbReference type="Proteomes" id="UP001458880">
    <property type="component" value="Unassembled WGS sequence"/>
</dbReference>
<organism evidence="1 2">
    <name type="scientific">Popillia japonica</name>
    <name type="common">Japanese beetle</name>
    <dbReference type="NCBI Taxonomy" id="7064"/>
    <lineage>
        <taxon>Eukaryota</taxon>
        <taxon>Metazoa</taxon>
        <taxon>Ecdysozoa</taxon>
        <taxon>Arthropoda</taxon>
        <taxon>Hexapoda</taxon>
        <taxon>Insecta</taxon>
        <taxon>Pterygota</taxon>
        <taxon>Neoptera</taxon>
        <taxon>Endopterygota</taxon>
        <taxon>Coleoptera</taxon>
        <taxon>Polyphaga</taxon>
        <taxon>Scarabaeiformia</taxon>
        <taxon>Scarabaeidae</taxon>
        <taxon>Rutelinae</taxon>
        <taxon>Popillia</taxon>
    </lineage>
</organism>
<dbReference type="EMBL" id="JASPKY010000074">
    <property type="protein sequence ID" value="KAK9739513.1"/>
    <property type="molecule type" value="Genomic_DNA"/>
</dbReference>
<protein>
    <submittedName>
        <fullName evidence="1">Uncharacterized protein</fullName>
    </submittedName>
</protein>